<evidence type="ECO:0008006" key="4">
    <source>
        <dbReference type="Google" id="ProtNLM"/>
    </source>
</evidence>
<dbReference type="SUPFAM" id="SSF109604">
    <property type="entry name" value="HD-domain/PDEase-like"/>
    <property type="match status" value="1"/>
</dbReference>
<dbReference type="PANTHER" id="PTHR35569">
    <property type="entry name" value="CYANAMIDE HYDRATASE DDI2-RELATED"/>
    <property type="match status" value="1"/>
</dbReference>
<accession>A0ABP9CQM1</accession>
<dbReference type="Gene3D" id="1.10.3210.10">
    <property type="entry name" value="Hypothetical protein af1432"/>
    <property type="match status" value="1"/>
</dbReference>
<reference evidence="3" key="1">
    <citation type="journal article" date="2019" name="Int. J. Syst. Evol. Microbiol.">
        <title>The Global Catalogue of Microorganisms (GCM) 10K type strain sequencing project: providing services to taxonomists for standard genome sequencing and annotation.</title>
        <authorList>
            <consortium name="The Broad Institute Genomics Platform"/>
            <consortium name="The Broad Institute Genome Sequencing Center for Infectious Disease"/>
            <person name="Wu L."/>
            <person name="Ma J."/>
        </authorList>
    </citation>
    <scope>NUCLEOTIDE SEQUENCE [LARGE SCALE GENOMIC DNA]</scope>
    <source>
        <strain evidence="3">JCM 18081</strain>
    </source>
</reference>
<evidence type="ECO:0000313" key="3">
    <source>
        <dbReference type="Proteomes" id="UP001501265"/>
    </source>
</evidence>
<dbReference type="PANTHER" id="PTHR35569:SF1">
    <property type="entry name" value="CYANAMIDE HYDRATASE DDI2-RELATED"/>
    <property type="match status" value="1"/>
</dbReference>
<dbReference type="EMBL" id="BAABIG010000061">
    <property type="protein sequence ID" value="GAA4815812.1"/>
    <property type="molecule type" value="Genomic_DNA"/>
</dbReference>
<keyword evidence="3" id="KW-1185">Reference proteome</keyword>
<evidence type="ECO:0000313" key="2">
    <source>
        <dbReference type="EMBL" id="GAA4815812.1"/>
    </source>
</evidence>
<evidence type="ECO:0000256" key="1">
    <source>
        <dbReference type="SAM" id="MobiDB-lite"/>
    </source>
</evidence>
<dbReference type="Proteomes" id="UP001501265">
    <property type="component" value="Unassembled WGS sequence"/>
</dbReference>
<proteinExistence type="predicted"/>
<comment type="caution">
    <text evidence="2">The sequence shown here is derived from an EMBL/GenBank/DDBJ whole genome shotgun (WGS) entry which is preliminary data.</text>
</comment>
<feature type="region of interest" description="Disordered" evidence="1">
    <location>
        <begin position="1"/>
        <end position="32"/>
    </location>
</feature>
<protein>
    <recommendedName>
        <fullName evidence="4">HD domain-containing protein</fullName>
    </recommendedName>
</protein>
<dbReference type="RefSeq" id="WP_345623038.1">
    <property type="nucleotide sequence ID" value="NZ_BAABIG010000061.1"/>
</dbReference>
<organism evidence="2 3">
    <name type="scientific">Streptomyces ziwulingensis</name>
    <dbReference type="NCBI Taxonomy" id="1045501"/>
    <lineage>
        <taxon>Bacteria</taxon>
        <taxon>Bacillati</taxon>
        <taxon>Actinomycetota</taxon>
        <taxon>Actinomycetes</taxon>
        <taxon>Kitasatosporales</taxon>
        <taxon>Streptomycetaceae</taxon>
        <taxon>Streptomyces</taxon>
    </lineage>
</organism>
<name>A0ABP9CQM1_9ACTN</name>
<sequence length="221" mass="23398">MARGADIPGSGRPGTGRPEAGRPAGPSEGLPSAWSPLLARPGLAELLGEPLVDAALGHLHRLLPPPVAVHSLRTFLLADAWARACGADYDRAGLLAATAFHDTGLVGRAPLGRGGFPARSAELLDEFLAGQRVDGERRRALTGAVRAHLRPFPARDAGPEARLLHFGAWLDVTGRGARRLPGERRLLTRLAPTPWFVLSFSARTAACGLRRVLPGPPDARR</sequence>
<gene>
    <name evidence="2" type="ORF">GCM10023220_54920</name>
</gene>